<gene>
    <name evidence="1" type="ORF">CEXT_638261</name>
</gene>
<dbReference type="EMBL" id="BPLR01017537">
    <property type="protein sequence ID" value="GIY92454.1"/>
    <property type="molecule type" value="Genomic_DNA"/>
</dbReference>
<organism evidence="1 2">
    <name type="scientific">Caerostris extrusa</name>
    <name type="common">Bark spider</name>
    <name type="synonym">Caerostris bankana</name>
    <dbReference type="NCBI Taxonomy" id="172846"/>
    <lineage>
        <taxon>Eukaryota</taxon>
        <taxon>Metazoa</taxon>
        <taxon>Ecdysozoa</taxon>
        <taxon>Arthropoda</taxon>
        <taxon>Chelicerata</taxon>
        <taxon>Arachnida</taxon>
        <taxon>Araneae</taxon>
        <taxon>Araneomorphae</taxon>
        <taxon>Entelegynae</taxon>
        <taxon>Araneoidea</taxon>
        <taxon>Araneidae</taxon>
        <taxon>Caerostris</taxon>
    </lineage>
</organism>
<dbReference type="AlphaFoldDB" id="A0AAV4XCX9"/>
<accession>A0AAV4XCX9</accession>
<proteinExistence type="predicted"/>
<protein>
    <submittedName>
        <fullName evidence="1">Uncharacterized protein</fullName>
    </submittedName>
</protein>
<reference evidence="1 2" key="1">
    <citation type="submission" date="2021-06" db="EMBL/GenBank/DDBJ databases">
        <title>Caerostris extrusa draft genome.</title>
        <authorList>
            <person name="Kono N."/>
            <person name="Arakawa K."/>
        </authorList>
    </citation>
    <scope>NUCLEOTIDE SEQUENCE [LARGE SCALE GENOMIC DNA]</scope>
</reference>
<name>A0AAV4XCX9_CAEEX</name>
<evidence type="ECO:0000313" key="2">
    <source>
        <dbReference type="Proteomes" id="UP001054945"/>
    </source>
</evidence>
<sequence>MSDGCVLDFRDEDLNFRTTANSIKLTLIISVATVKACKQGGIYKVEDMYLQIISSRGCLTAKQMHFTLHLSIQEVLQMINQEINGSLVPNAGVATYLSS</sequence>
<evidence type="ECO:0000313" key="1">
    <source>
        <dbReference type="EMBL" id="GIY92454.1"/>
    </source>
</evidence>
<comment type="caution">
    <text evidence="1">The sequence shown here is derived from an EMBL/GenBank/DDBJ whole genome shotgun (WGS) entry which is preliminary data.</text>
</comment>
<dbReference type="Proteomes" id="UP001054945">
    <property type="component" value="Unassembled WGS sequence"/>
</dbReference>
<keyword evidence="2" id="KW-1185">Reference proteome</keyword>